<protein>
    <submittedName>
        <fullName evidence="2">Uncharacterized protein</fullName>
    </submittedName>
</protein>
<reference evidence="2 3" key="1">
    <citation type="submission" date="2019-02" db="EMBL/GenBank/DDBJ databases">
        <title>Deep-cultivation of Planctomycetes and their phenomic and genomic characterization uncovers novel biology.</title>
        <authorList>
            <person name="Wiegand S."/>
            <person name="Jogler M."/>
            <person name="Boedeker C."/>
            <person name="Pinto D."/>
            <person name="Vollmers J."/>
            <person name="Rivas-Marin E."/>
            <person name="Kohn T."/>
            <person name="Peeters S.H."/>
            <person name="Heuer A."/>
            <person name="Rast P."/>
            <person name="Oberbeckmann S."/>
            <person name="Bunk B."/>
            <person name="Jeske O."/>
            <person name="Meyerdierks A."/>
            <person name="Storesund J.E."/>
            <person name="Kallscheuer N."/>
            <person name="Luecker S."/>
            <person name="Lage O.M."/>
            <person name="Pohl T."/>
            <person name="Merkel B.J."/>
            <person name="Hornburger P."/>
            <person name="Mueller R.-W."/>
            <person name="Bruemmer F."/>
            <person name="Labrenz M."/>
            <person name="Spormann A.M."/>
            <person name="Op Den Camp H."/>
            <person name="Overmann J."/>
            <person name="Amann R."/>
            <person name="Jetten M.S.M."/>
            <person name="Mascher T."/>
            <person name="Medema M.H."/>
            <person name="Devos D.P."/>
            <person name="Kaster A.-K."/>
            <person name="Ovreas L."/>
            <person name="Rohde M."/>
            <person name="Galperin M.Y."/>
            <person name="Jogler C."/>
        </authorList>
    </citation>
    <scope>NUCLEOTIDE SEQUENCE [LARGE SCALE GENOMIC DNA]</scope>
    <source>
        <strain evidence="2 3">Poly51</strain>
    </source>
</reference>
<accession>A0A5C6FH19</accession>
<feature type="region of interest" description="Disordered" evidence="1">
    <location>
        <begin position="1"/>
        <end position="38"/>
    </location>
</feature>
<dbReference type="Proteomes" id="UP000318288">
    <property type="component" value="Unassembled WGS sequence"/>
</dbReference>
<evidence type="ECO:0000313" key="2">
    <source>
        <dbReference type="EMBL" id="TWU59464.1"/>
    </source>
</evidence>
<gene>
    <name evidence="2" type="ORF">Poly51_22520</name>
</gene>
<proteinExistence type="predicted"/>
<organism evidence="2 3">
    <name type="scientific">Rubripirellula tenax</name>
    <dbReference type="NCBI Taxonomy" id="2528015"/>
    <lineage>
        <taxon>Bacteria</taxon>
        <taxon>Pseudomonadati</taxon>
        <taxon>Planctomycetota</taxon>
        <taxon>Planctomycetia</taxon>
        <taxon>Pirellulales</taxon>
        <taxon>Pirellulaceae</taxon>
        <taxon>Rubripirellula</taxon>
    </lineage>
</organism>
<dbReference type="AlphaFoldDB" id="A0A5C6FH19"/>
<sequence>MVRDEHAPYLTTNPADGGLSAWPAQASMGVVPGDRNDR</sequence>
<evidence type="ECO:0000256" key="1">
    <source>
        <dbReference type="SAM" id="MobiDB-lite"/>
    </source>
</evidence>
<evidence type="ECO:0000313" key="3">
    <source>
        <dbReference type="Proteomes" id="UP000318288"/>
    </source>
</evidence>
<keyword evidence="3" id="KW-1185">Reference proteome</keyword>
<name>A0A5C6FH19_9BACT</name>
<comment type="caution">
    <text evidence="2">The sequence shown here is derived from an EMBL/GenBank/DDBJ whole genome shotgun (WGS) entry which is preliminary data.</text>
</comment>
<dbReference type="EMBL" id="SJPW01000002">
    <property type="protein sequence ID" value="TWU59464.1"/>
    <property type="molecule type" value="Genomic_DNA"/>
</dbReference>